<feature type="compositionally biased region" description="Polar residues" evidence="1">
    <location>
        <begin position="1"/>
        <end position="14"/>
    </location>
</feature>
<dbReference type="AlphaFoldDB" id="A5FTV8"/>
<proteinExistence type="predicted"/>
<dbReference type="Pfam" id="PF20432">
    <property type="entry name" value="Xre-like-HTH"/>
    <property type="match status" value="1"/>
</dbReference>
<gene>
    <name evidence="4" type="ordered locus">Acry_3436</name>
</gene>
<dbReference type="GO" id="GO:0003677">
    <property type="term" value="F:DNA binding"/>
    <property type="evidence" value="ECO:0007669"/>
    <property type="project" value="InterPro"/>
</dbReference>
<evidence type="ECO:0000259" key="3">
    <source>
        <dbReference type="Pfam" id="PF20432"/>
    </source>
</evidence>
<dbReference type="HOGENOM" id="CLU_109353_0_0_5"/>
<dbReference type="EMBL" id="CP000690">
    <property type="protein sequence ID" value="ABQ29040.1"/>
    <property type="molecule type" value="Genomic_DNA"/>
</dbReference>
<name>A5FTV8_ACICJ</name>
<sequence length="191" mass="20521">MVTTTVSKAATRTPSGPKANKPSHKAPKTSRALKVPMTSPGSPAAKGGTDVSYLEYFYQAPMRQIEMIRRGIPALTVKRIAGDLRIEQDTLLRALNLSVATLNRKVAQAKNLPADESERIAGIARLVGQVEAMVKESGDPEGFNAAEWLSRWLREPLPALGGQMPIKLLDTMAGQALVSQALSRIQSGAYA</sequence>
<accession>A5FTV8</accession>
<dbReference type="InterPro" id="IPR046847">
    <property type="entry name" value="Xre-like_HTH"/>
</dbReference>
<evidence type="ECO:0000259" key="2">
    <source>
        <dbReference type="Pfam" id="PF09722"/>
    </source>
</evidence>
<protein>
    <submittedName>
        <fullName evidence="4">Uncharacterized protein</fullName>
    </submittedName>
</protein>
<feature type="domain" description="Antitoxin Xre/MbcA/ParS-like toxin-binding" evidence="2">
    <location>
        <begin position="143"/>
        <end position="188"/>
    </location>
</feature>
<dbReference type="NCBIfam" id="TIGR02293">
    <property type="entry name" value="TAS_TIGR02293"/>
    <property type="match status" value="1"/>
</dbReference>
<keyword evidence="5" id="KW-1185">Reference proteome</keyword>
<dbReference type="InterPro" id="IPR011979">
    <property type="entry name" value="Antitox_Xre"/>
</dbReference>
<keyword evidence="4" id="KW-0614">Plasmid</keyword>
<evidence type="ECO:0000313" key="5">
    <source>
        <dbReference type="Proteomes" id="UP000000245"/>
    </source>
</evidence>
<dbReference type="Proteomes" id="UP000000245">
    <property type="component" value="Plasmid pACRY02"/>
</dbReference>
<dbReference type="InterPro" id="IPR024467">
    <property type="entry name" value="Xre/MbcA/ParS-like_toxin-bd"/>
</dbReference>
<dbReference type="KEGG" id="acr:Acry_3436"/>
<organism evidence="4 5">
    <name type="scientific">Acidiphilium cryptum (strain JF-5)</name>
    <dbReference type="NCBI Taxonomy" id="349163"/>
    <lineage>
        <taxon>Bacteria</taxon>
        <taxon>Pseudomonadati</taxon>
        <taxon>Pseudomonadota</taxon>
        <taxon>Alphaproteobacteria</taxon>
        <taxon>Acetobacterales</taxon>
        <taxon>Acidocellaceae</taxon>
        <taxon>Acidiphilium</taxon>
    </lineage>
</organism>
<evidence type="ECO:0000256" key="1">
    <source>
        <dbReference type="SAM" id="MobiDB-lite"/>
    </source>
</evidence>
<evidence type="ECO:0000313" key="4">
    <source>
        <dbReference type="EMBL" id="ABQ29040.1"/>
    </source>
</evidence>
<geneLocation type="plasmid" evidence="4 5">
    <name>pACRY02</name>
</geneLocation>
<feature type="region of interest" description="Disordered" evidence="1">
    <location>
        <begin position="1"/>
        <end position="45"/>
    </location>
</feature>
<feature type="domain" description="Antitoxin Xre-like helix-turn-helix" evidence="3">
    <location>
        <begin position="64"/>
        <end position="125"/>
    </location>
</feature>
<reference evidence="4 5" key="1">
    <citation type="submission" date="2007-05" db="EMBL/GenBank/DDBJ databases">
        <title>Complete sequence of plasmid2 pACRY02 of Acidiphilium cryptum JF-5.</title>
        <authorList>
            <consortium name="US DOE Joint Genome Institute"/>
            <person name="Copeland A."/>
            <person name="Lucas S."/>
            <person name="Lapidus A."/>
            <person name="Barry K."/>
            <person name="Detter J.C."/>
            <person name="Glavina del Rio T."/>
            <person name="Hammon N."/>
            <person name="Israni S."/>
            <person name="Dalin E."/>
            <person name="Tice H."/>
            <person name="Pitluck S."/>
            <person name="Sims D."/>
            <person name="Brettin T."/>
            <person name="Bruce D."/>
            <person name="Han C."/>
            <person name="Schmutz J."/>
            <person name="Larimer F."/>
            <person name="Land M."/>
            <person name="Hauser L."/>
            <person name="Kyrpides N."/>
            <person name="Kim E."/>
            <person name="Magnuson T."/>
            <person name="Richardson P."/>
        </authorList>
    </citation>
    <scope>NUCLEOTIDE SEQUENCE [LARGE SCALE GENOMIC DNA]</scope>
    <source>
        <strain evidence="5">JF-5</strain>
        <plasmid evidence="5">Plasmid pACRY02</plasmid>
    </source>
</reference>
<dbReference type="Pfam" id="PF09722">
    <property type="entry name" value="Xre_MbcA_ParS_C"/>
    <property type="match status" value="1"/>
</dbReference>
<dbReference type="RefSeq" id="WP_011930614.1">
    <property type="nucleotide sequence ID" value="NC_009468.1"/>
</dbReference>